<dbReference type="Pfam" id="PF00171">
    <property type="entry name" value="Aldedh"/>
    <property type="match status" value="1"/>
</dbReference>
<accession>A0ABY4P043</accession>
<evidence type="ECO:0000256" key="2">
    <source>
        <dbReference type="ARBA" id="ARBA00023002"/>
    </source>
</evidence>
<dbReference type="RefSeq" id="WP_116115511.1">
    <property type="nucleotide sequence ID" value="NZ_CP091196.1"/>
</dbReference>
<dbReference type="Proteomes" id="UP000830158">
    <property type="component" value="Chromosome"/>
</dbReference>
<dbReference type="EMBL" id="CP091196">
    <property type="protein sequence ID" value="UQS25700.1"/>
    <property type="molecule type" value="Genomic_DNA"/>
</dbReference>
<dbReference type="InterPro" id="IPR016162">
    <property type="entry name" value="Ald_DH_N"/>
</dbReference>
<dbReference type="PIRSF" id="PIRSF036492">
    <property type="entry name" value="ALDH"/>
    <property type="match status" value="1"/>
</dbReference>
<name>A0ABY4P043_9PSEU</name>
<evidence type="ECO:0000256" key="3">
    <source>
        <dbReference type="PIRNR" id="PIRNR036492"/>
    </source>
</evidence>
<evidence type="ECO:0000259" key="6">
    <source>
        <dbReference type="Pfam" id="PF00171"/>
    </source>
</evidence>
<dbReference type="PROSITE" id="PS00070">
    <property type="entry name" value="ALDEHYDE_DEHYDR_CYS"/>
    <property type="match status" value="1"/>
</dbReference>
<proteinExistence type="inferred from homology"/>
<evidence type="ECO:0000256" key="4">
    <source>
        <dbReference type="PROSITE-ProRule" id="PRU10007"/>
    </source>
</evidence>
<dbReference type="InterPro" id="IPR015590">
    <property type="entry name" value="Aldehyde_DH_dom"/>
</dbReference>
<dbReference type="InterPro" id="IPR012394">
    <property type="entry name" value="Aldehyde_DH_NAD(P)"/>
</dbReference>
<feature type="domain" description="Aldehyde dehydrogenase" evidence="6">
    <location>
        <begin position="5"/>
        <end position="454"/>
    </location>
</feature>
<dbReference type="CDD" id="cd07099">
    <property type="entry name" value="ALDH_DDALDH"/>
    <property type="match status" value="1"/>
</dbReference>
<sequence length="488" mass="51531">MTSVQETLRSLDPATGEVVGEYPVATAEDVRAAVDRAREAARWWSGLGWSGRRSWLRRWKRALAQGAGELAGLMSAETGKPLDDALLEIMLAVEHLDWAAGHAERVLGPRRVPAGLLAAHQAATLEYQPMGVVGVIGPWNYPVYTPMGSISYALAAGNAVVFKPSEYTPGTGRWLADRWAELRPEEPPFQVVIGDGATGASLCASGVDKVAFTGSGATARNVLASCAESLTPVVAECGGKDALIVAADADLDAAAQAAVFGAFGNAGQTCAGVERAYVDESVFGEFVRRVEELAGRVQPGSSYGPITMPGQLDVIGRHIGDALDRGGKAVVGGRESVRAPFVAPVVVTGVPEDSAAVTEETFGPTLVVNRARDLDHAVDLANESRYGLAASIFSRDRRTAETAARRLRCGGVSINSVLGFAAVPSLPFGGVGESGFGRIHGADGLREFARAKSVTRQRFRPLLDLMSFDRKPAHVALARTLLRLRHGR</sequence>
<dbReference type="InterPro" id="IPR016161">
    <property type="entry name" value="Ald_DH/histidinol_DH"/>
</dbReference>
<dbReference type="PANTHER" id="PTHR11699">
    <property type="entry name" value="ALDEHYDE DEHYDROGENASE-RELATED"/>
    <property type="match status" value="1"/>
</dbReference>
<dbReference type="InterPro" id="IPR016160">
    <property type="entry name" value="Ald_DH_CS_CYS"/>
</dbReference>
<evidence type="ECO:0000256" key="1">
    <source>
        <dbReference type="ARBA" id="ARBA00009986"/>
    </source>
</evidence>
<dbReference type="PROSITE" id="PS00687">
    <property type="entry name" value="ALDEHYDE_DEHYDR_GLU"/>
    <property type="match status" value="1"/>
</dbReference>
<evidence type="ECO:0000313" key="7">
    <source>
        <dbReference type="EMBL" id="UQS25700.1"/>
    </source>
</evidence>
<dbReference type="Gene3D" id="3.40.309.10">
    <property type="entry name" value="Aldehyde Dehydrogenase, Chain A, domain 2"/>
    <property type="match status" value="1"/>
</dbReference>
<dbReference type="InterPro" id="IPR029510">
    <property type="entry name" value="Ald_DH_CS_GLU"/>
</dbReference>
<dbReference type="SUPFAM" id="SSF53720">
    <property type="entry name" value="ALDH-like"/>
    <property type="match status" value="1"/>
</dbReference>
<keyword evidence="8" id="KW-1185">Reference proteome</keyword>
<gene>
    <name evidence="7" type="ORF">L1857_24280</name>
</gene>
<evidence type="ECO:0000313" key="8">
    <source>
        <dbReference type="Proteomes" id="UP000830158"/>
    </source>
</evidence>
<evidence type="ECO:0000256" key="5">
    <source>
        <dbReference type="RuleBase" id="RU003345"/>
    </source>
</evidence>
<feature type="active site" evidence="4">
    <location>
        <position position="236"/>
    </location>
</feature>
<organism evidence="7 8">
    <name type="scientific">Amycolatopsis thermalba</name>
    <dbReference type="NCBI Taxonomy" id="944492"/>
    <lineage>
        <taxon>Bacteria</taxon>
        <taxon>Bacillati</taxon>
        <taxon>Actinomycetota</taxon>
        <taxon>Actinomycetes</taxon>
        <taxon>Pseudonocardiales</taxon>
        <taxon>Pseudonocardiaceae</taxon>
        <taxon>Amycolatopsis</taxon>
    </lineage>
</organism>
<reference evidence="7" key="1">
    <citation type="submission" date="2022-01" db="EMBL/GenBank/DDBJ databases">
        <title>PSI-footprinting approach for the identification of protein synthesis inhibitor producers.</title>
        <authorList>
            <person name="Handel F."/>
            <person name="Kulik A."/>
            <person name="Wex K.W."/>
            <person name="Berscheid A."/>
            <person name="Saur J.S."/>
            <person name="Winkler A."/>
            <person name="Wibberg D."/>
            <person name="Kalinowski J."/>
            <person name="Broetz-Oesterhelt H."/>
            <person name="Mast Y."/>
        </authorList>
    </citation>
    <scope>NUCLEOTIDE SEQUENCE</scope>
    <source>
        <strain evidence="7">KNN 49.3e</strain>
    </source>
</reference>
<keyword evidence="2 3" id="KW-0560">Oxidoreductase</keyword>
<dbReference type="Gene3D" id="3.40.605.10">
    <property type="entry name" value="Aldehyde Dehydrogenase, Chain A, domain 1"/>
    <property type="match status" value="1"/>
</dbReference>
<protein>
    <recommendedName>
        <fullName evidence="3">Aldehyde dehydrogenase</fullName>
    </recommendedName>
</protein>
<dbReference type="InterPro" id="IPR016163">
    <property type="entry name" value="Ald_DH_C"/>
</dbReference>
<comment type="similarity">
    <text evidence="1 3 5">Belongs to the aldehyde dehydrogenase family.</text>
</comment>